<feature type="region of interest" description="Disordered" evidence="1">
    <location>
        <begin position="137"/>
        <end position="158"/>
    </location>
</feature>
<name>A0AA43TNT3_9LECA</name>
<reference evidence="2" key="1">
    <citation type="journal article" date="2023" name="Genome Biol. Evol.">
        <title>First Whole Genome Sequence and Flow Cytometry Genome Size Data for the Lichen-Forming Fungus Ramalina farinacea (Ascomycota).</title>
        <authorList>
            <person name="Llewellyn T."/>
            <person name="Mian S."/>
            <person name="Hill R."/>
            <person name="Leitch I.J."/>
            <person name="Gaya E."/>
        </authorList>
    </citation>
    <scope>NUCLEOTIDE SEQUENCE</scope>
    <source>
        <strain evidence="2">LIQ254RAFAR</strain>
    </source>
</reference>
<dbReference type="EMBL" id="JAPUFD010000002">
    <property type="protein sequence ID" value="MDI1485776.1"/>
    <property type="molecule type" value="Genomic_DNA"/>
</dbReference>
<sequence length="427" mass="48119">MSPTEEHNSTSSDKALDTSLTNPFVAFRHFADNGLSSVFNMVLGSGFLDLNPDTRIKNSKSELYSCLRDLYESKARLARQIELRNKARLMEANAARKEMLYPPHQAPRRIVACPYVNAEAEHLSPQERNDLNTFLSSQRAPAQPSDDVDESGTVCPPHRAPPRPFIPLHWLFYNHYSPLHLEQEDPPIAYRTGWRAAFEDLIYVQNGQGLSEYPDEASNSAEPPLDWIENMINLSFSKHRRSTEAYGAWLDRMRDNCDASFDEDRNVEYAPSFAGASRPAVAMGTLRERLQNEADGAREDDGDDEDADNRPSTEADLYERLKDDEYSPRMNAKSHMRQDVSHGSAGDSSGTSLLSTMTTTEKTTLSDGTVHTKMVLKKRFADGREESTETTHTQNALSRNEATRTELSDSTKGQLEGGKERKGWFWS</sequence>
<feature type="compositionally biased region" description="Polar residues" evidence="1">
    <location>
        <begin position="390"/>
        <end position="400"/>
    </location>
</feature>
<evidence type="ECO:0000313" key="2">
    <source>
        <dbReference type="EMBL" id="MDI1485776.1"/>
    </source>
</evidence>
<feature type="compositionally biased region" description="Basic and acidic residues" evidence="1">
    <location>
        <begin position="379"/>
        <end position="389"/>
    </location>
</feature>
<feature type="compositionally biased region" description="Basic and acidic residues" evidence="1">
    <location>
        <begin position="308"/>
        <end position="327"/>
    </location>
</feature>
<protein>
    <submittedName>
        <fullName evidence="2">Uncharacterized protein</fullName>
    </submittedName>
</protein>
<dbReference type="Proteomes" id="UP001161017">
    <property type="component" value="Unassembled WGS sequence"/>
</dbReference>
<comment type="caution">
    <text evidence="2">The sequence shown here is derived from an EMBL/GenBank/DDBJ whole genome shotgun (WGS) entry which is preliminary data.</text>
</comment>
<feature type="compositionally biased region" description="Low complexity" evidence="1">
    <location>
        <begin position="343"/>
        <end position="354"/>
    </location>
</feature>
<evidence type="ECO:0000313" key="3">
    <source>
        <dbReference type="Proteomes" id="UP001161017"/>
    </source>
</evidence>
<feature type="region of interest" description="Disordered" evidence="1">
    <location>
        <begin position="378"/>
        <end position="427"/>
    </location>
</feature>
<dbReference type="AlphaFoldDB" id="A0AA43TNT3"/>
<gene>
    <name evidence="2" type="ORF">OHK93_003965</name>
</gene>
<keyword evidence="3" id="KW-1185">Reference proteome</keyword>
<evidence type="ECO:0000256" key="1">
    <source>
        <dbReference type="SAM" id="MobiDB-lite"/>
    </source>
</evidence>
<accession>A0AA43TNT3</accession>
<proteinExistence type="predicted"/>
<feature type="compositionally biased region" description="Basic and acidic residues" evidence="1">
    <location>
        <begin position="417"/>
        <end position="427"/>
    </location>
</feature>
<organism evidence="2 3">
    <name type="scientific">Ramalina farinacea</name>
    <dbReference type="NCBI Taxonomy" id="258253"/>
    <lineage>
        <taxon>Eukaryota</taxon>
        <taxon>Fungi</taxon>
        <taxon>Dikarya</taxon>
        <taxon>Ascomycota</taxon>
        <taxon>Pezizomycotina</taxon>
        <taxon>Lecanoromycetes</taxon>
        <taxon>OSLEUM clade</taxon>
        <taxon>Lecanoromycetidae</taxon>
        <taxon>Lecanorales</taxon>
        <taxon>Lecanorineae</taxon>
        <taxon>Ramalinaceae</taxon>
        <taxon>Ramalina</taxon>
    </lineage>
</organism>
<feature type="region of interest" description="Disordered" evidence="1">
    <location>
        <begin position="294"/>
        <end position="354"/>
    </location>
</feature>